<dbReference type="AlphaFoldDB" id="Q5BYZ4"/>
<name>Q5BYZ4_SCHJA</name>
<evidence type="ECO:0000313" key="2">
    <source>
        <dbReference type="EMBL" id="AAX27381.1"/>
    </source>
</evidence>
<sequence>MTKKSTRIPNFENVCIFSFLSFNTALHFLFDVIKANSCKQFYFFSKYRFFVYSLFHYYRLLMQRMR</sequence>
<keyword evidence="1" id="KW-1133">Transmembrane helix</keyword>
<dbReference type="EMBL" id="AY811492">
    <property type="protein sequence ID" value="AAX27381.1"/>
    <property type="molecule type" value="mRNA"/>
</dbReference>
<proteinExistence type="evidence at transcript level"/>
<keyword evidence="1" id="KW-0812">Transmembrane</keyword>
<organism evidence="2">
    <name type="scientific">Schistosoma japonicum</name>
    <name type="common">Blood fluke</name>
    <dbReference type="NCBI Taxonomy" id="6182"/>
    <lineage>
        <taxon>Eukaryota</taxon>
        <taxon>Metazoa</taxon>
        <taxon>Spiralia</taxon>
        <taxon>Lophotrochozoa</taxon>
        <taxon>Platyhelminthes</taxon>
        <taxon>Trematoda</taxon>
        <taxon>Digenea</taxon>
        <taxon>Strigeidida</taxon>
        <taxon>Schistosomatoidea</taxon>
        <taxon>Schistosomatidae</taxon>
        <taxon>Schistosoma</taxon>
    </lineage>
</organism>
<reference evidence="2" key="2">
    <citation type="journal article" date="2006" name="PLoS Pathog.">
        <title>New perspectives on host-parasite interplay by comparative transcriptomic and proteomic analyses of Schistosoma japonicum.</title>
        <authorList>
            <person name="Liu F."/>
            <person name="Lu J."/>
            <person name="Hu W."/>
            <person name="Wang S.Y."/>
            <person name="Cui S.J."/>
            <person name="Chi M."/>
            <person name="Yan Q."/>
            <person name="Wang X.R."/>
            <person name="Song H.D."/>
            <person name="Xu X.N."/>
            <person name="Wang J.J."/>
            <person name="Zhang X.L."/>
            <person name="Zhang X."/>
            <person name="Wang Z.Q."/>
            <person name="Xue C.L."/>
            <person name="Brindley P.J."/>
            <person name="McManus D.P."/>
            <person name="Yang P.Y."/>
            <person name="Feng Z."/>
            <person name="Chen Z."/>
            <person name="Han Z.G."/>
        </authorList>
    </citation>
    <scope>NUCLEOTIDE SEQUENCE</scope>
</reference>
<accession>Q5BYZ4</accession>
<keyword evidence="1" id="KW-0472">Membrane</keyword>
<reference evidence="2" key="1">
    <citation type="submission" date="2005-03" db="EMBL/GenBank/DDBJ databases">
        <authorList>
            <person name="Han Z."/>
        </authorList>
    </citation>
    <scope>NUCLEOTIDE SEQUENCE</scope>
</reference>
<feature type="transmembrane region" description="Helical" evidence="1">
    <location>
        <begin position="42"/>
        <end position="61"/>
    </location>
</feature>
<protein>
    <submittedName>
        <fullName evidence="2">Uncharacterized protein</fullName>
    </submittedName>
</protein>
<feature type="transmembrane region" description="Helical" evidence="1">
    <location>
        <begin position="12"/>
        <end position="30"/>
    </location>
</feature>
<evidence type="ECO:0000256" key="1">
    <source>
        <dbReference type="SAM" id="Phobius"/>
    </source>
</evidence>